<evidence type="ECO:0000256" key="6">
    <source>
        <dbReference type="SAM" id="Phobius"/>
    </source>
</evidence>
<dbReference type="Proteomes" id="UP000723463">
    <property type="component" value="Unassembled WGS sequence"/>
</dbReference>
<dbReference type="GO" id="GO:0016020">
    <property type="term" value="C:membrane"/>
    <property type="evidence" value="ECO:0007669"/>
    <property type="project" value="UniProtKB-SubCell"/>
</dbReference>
<evidence type="ECO:0000313" key="7">
    <source>
        <dbReference type="EMBL" id="KAF9540770.1"/>
    </source>
</evidence>
<evidence type="ECO:0000256" key="3">
    <source>
        <dbReference type="ARBA" id="ARBA00022989"/>
    </source>
</evidence>
<dbReference type="EMBL" id="JAAAXW010000188">
    <property type="protein sequence ID" value="KAF9540770.1"/>
    <property type="molecule type" value="Genomic_DNA"/>
</dbReference>
<evidence type="ECO:0000256" key="5">
    <source>
        <dbReference type="SAM" id="MobiDB-lite"/>
    </source>
</evidence>
<reference evidence="7" key="1">
    <citation type="journal article" date="2020" name="Fungal Divers.">
        <title>Resolving the Mortierellaceae phylogeny through synthesis of multi-gene phylogenetics and phylogenomics.</title>
        <authorList>
            <person name="Vandepol N."/>
            <person name="Liber J."/>
            <person name="Desiro A."/>
            <person name="Na H."/>
            <person name="Kennedy M."/>
            <person name="Barry K."/>
            <person name="Grigoriev I.V."/>
            <person name="Miller A.N."/>
            <person name="O'Donnell K."/>
            <person name="Stajich J.E."/>
            <person name="Bonito G."/>
        </authorList>
    </citation>
    <scope>NUCLEOTIDE SEQUENCE</scope>
    <source>
        <strain evidence="7">NRRL 2591</strain>
    </source>
</reference>
<comment type="subcellular location">
    <subcellularLocation>
        <location evidence="1">Membrane</location>
        <topology evidence="1">Single-pass membrane protein</topology>
    </subcellularLocation>
</comment>
<feature type="transmembrane region" description="Helical" evidence="6">
    <location>
        <begin position="769"/>
        <end position="792"/>
    </location>
</feature>
<dbReference type="PANTHER" id="PTHR12988">
    <property type="entry name" value="SPHINGOMYELIN PHOSPHODIESTERASE 4"/>
    <property type="match status" value="1"/>
</dbReference>
<feature type="region of interest" description="Disordered" evidence="5">
    <location>
        <begin position="189"/>
        <end position="216"/>
    </location>
</feature>
<sequence length="913" mass="102935">MSFEGLERLLVGSVPTACANLSNHLNQCFESDVHAKSFYEFLPKLCQILYGSKESRGWLHLPMSKAEEDPLFELIRPRGVLMRFLLSRYMDPAFIYEMVPDSLPRRTQTKLDPTQYLNLPPIYLTRVNLVKTAAPVGAQKTMTTITKVNLNFNMLEYFLFYFAYALTLDDDDVNFRGMRRTDPKLAFKIHGPPASATPGAGARPTGWAAGNAPPPKTPASRVLVDGSFFNLYQQYLHYFLPVPERPLDSSAENKEALAKKRPLDVFNDTAIENSADRQQTHLGISEFFIGTIVELWLGQNDKGVDNRVVRYVQPGADIAECVSVLLSHLASHDCSQYVLGGELLPTHVPDLTGKMVLNVAGMARKSAYQYIRPQLYTFLQLALQFWPLDDTFPSLIDTWLTWITPWRYGRRDPAVAGDTVSEKWQPFVFDNLMFYTVLLEHYMPRLSNAPQTSRVAIVPAPLSLNKELRSIQKVMKVYKAGNLKEILKIAEQAIVWPENFSTSSYAMFEALAEGGVAGGGRQDPTSTFLASMVNVLHRQLQQLEGTQYKYEALFLVEGTARSKIRMILTKLGNAVDLRQERLQVLEAKNKPSDEPVSGWDLVSSKINELMNPAPPKTVSQDPTIYKRELKALRDTMAIVGEVFDLFPEAVKSFEKQQQTGPDRISTLTAEQLESLIPPLEESETLELLGPEQQKIYVPRGLVRKPIGDIHGRGRRAQELVLSYESEFLVNLTRRAENHLTPKWQRAARKVNGVIPLPERVRSSRVHLRWLASIPNLTCFAVLVLAIVAFYGLSAYLGSLGQSGTGGGLAAGRQQHLHQKPFVNTPTGDNDRGMLGQYDAHVQPLIRWEKPGQGSSGSHVNSNRNNNNNNQHRQQYQHNNNHHHHRDYNQQQRQRAATQTQTPPPSYTIELQEI</sequence>
<keyword evidence="8" id="KW-1185">Reference proteome</keyword>
<feature type="compositionally biased region" description="Low complexity" evidence="5">
    <location>
        <begin position="191"/>
        <end position="210"/>
    </location>
</feature>
<protein>
    <submittedName>
        <fullName evidence="7">Sphingomyelin phosphodiesterase 4, neutral membrane (Neutral sphingomyelinase-3)</fullName>
    </submittedName>
</protein>
<dbReference type="GO" id="GO:0050290">
    <property type="term" value="F:sphingomyelin phosphodiesterase D activity"/>
    <property type="evidence" value="ECO:0007669"/>
    <property type="project" value="InterPro"/>
</dbReference>
<dbReference type="AlphaFoldDB" id="A0A9P6K088"/>
<dbReference type="PANTHER" id="PTHR12988:SF6">
    <property type="entry name" value="SPHINGOMYELIN PHOSPHODIESTERASE 4"/>
    <property type="match status" value="1"/>
</dbReference>
<accession>A0A9P6K088</accession>
<feature type="region of interest" description="Disordered" evidence="5">
    <location>
        <begin position="847"/>
        <end position="913"/>
    </location>
</feature>
<dbReference type="InterPro" id="IPR024129">
    <property type="entry name" value="Sphingomy_SMPD4"/>
</dbReference>
<keyword evidence="3 6" id="KW-1133">Transmembrane helix</keyword>
<evidence type="ECO:0000313" key="8">
    <source>
        <dbReference type="Proteomes" id="UP000723463"/>
    </source>
</evidence>
<evidence type="ECO:0000256" key="1">
    <source>
        <dbReference type="ARBA" id="ARBA00004167"/>
    </source>
</evidence>
<dbReference type="GO" id="GO:0046513">
    <property type="term" value="P:ceramide biosynthetic process"/>
    <property type="evidence" value="ECO:0007669"/>
    <property type="project" value="TreeGrafter"/>
</dbReference>
<gene>
    <name evidence="7" type="primary">SMPD4</name>
    <name evidence="7" type="ORF">EC957_003743</name>
</gene>
<dbReference type="Pfam" id="PF14724">
    <property type="entry name" value="mit_SMPDase"/>
    <property type="match status" value="1"/>
</dbReference>
<proteinExistence type="predicted"/>
<dbReference type="GO" id="GO:0046475">
    <property type="term" value="P:glycerophospholipid catabolic process"/>
    <property type="evidence" value="ECO:0007669"/>
    <property type="project" value="TreeGrafter"/>
</dbReference>
<name>A0A9P6K088_9FUNG</name>
<evidence type="ECO:0000256" key="4">
    <source>
        <dbReference type="ARBA" id="ARBA00023136"/>
    </source>
</evidence>
<feature type="compositionally biased region" description="Low complexity" evidence="5">
    <location>
        <begin position="862"/>
        <end position="878"/>
    </location>
</feature>
<organism evidence="7 8">
    <name type="scientific">Mortierella hygrophila</name>
    <dbReference type="NCBI Taxonomy" id="979708"/>
    <lineage>
        <taxon>Eukaryota</taxon>
        <taxon>Fungi</taxon>
        <taxon>Fungi incertae sedis</taxon>
        <taxon>Mucoromycota</taxon>
        <taxon>Mortierellomycotina</taxon>
        <taxon>Mortierellomycetes</taxon>
        <taxon>Mortierellales</taxon>
        <taxon>Mortierellaceae</taxon>
        <taxon>Mortierella</taxon>
    </lineage>
</organism>
<evidence type="ECO:0000256" key="2">
    <source>
        <dbReference type="ARBA" id="ARBA00022692"/>
    </source>
</evidence>
<keyword evidence="2 6" id="KW-0812">Transmembrane</keyword>
<dbReference type="GO" id="GO:0006685">
    <property type="term" value="P:sphingomyelin catabolic process"/>
    <property type="evidence" value="ECO:0007669"/>
    <property type="project" value="TreeGrafter"/>
</dbReference>
<keyword evidence="4 6" id="KW-0472">Membrane</keyword>
<feature type="compositionally biased region" description="Low complexity" evidence="5">
    <location>
        <begin position="888"/>
        <end position="900"/>
    </location>
</feature>
<comment type="caution">
    <text evidence="7">The sequence shown here is derived from an EMBL/GenBank/DDBJ whole genome shotgun (WGS) entry which is preliminary data.</text>
</comment>